<keyword evidence="1" id="KW-0812">Transmembrane</keyword>
<feature type="transmembrane region" description="Helical" evidence="1">
    <location>
        <begin position="484"/>
        <end position="504"/>
    </location>
</feature>
<dbReference type="Gene3D" id="3.40.630.10">
    <property type="entry name" value="Zn peptidases"/>
    <property type="match status" value="1"/>
</dbReference>
<dbReference type="Proteomes" id="UP000307140">
    <property type="component" value="Unassembled WGS sequence"/>
</dbReference>
<feature type="transmembrane region" description="Helical" evidence="1">
    <location>
        <begin position="363"/>
        <end position="383"/>
    </location>
</feature>
<evidence type="ECO:0000256" key="1">
    <source>
        <dbReference type="SAM" id="Phobius"/>
    </source>
</evidence>
<protein>
    <submittedName>
        <fullName evidence="3">M20/M25/M40 family metallo-hydrolase</fullName>
    </submittedName>
</protein>
<feature type="transmembrane region" description="Helical" evidence="1">
    <location>
        <begin position="433"/>
        <end position="449"/>
    </location>
</feature>
<organism evidence="3 4">
    <name type="scientific">Polaribacter aestuariivivens</name>
    <dbReference type="NCBI Taxonomy" id="2304626"/>
    <lineage>
        <taxon>Bacteria</taxon>
        <taxon>Pseudomonadati</taxon>
        <taxon>Bacteroidota</taxon>
        <taxon>Flavobacteriia</taxon>
        <taxon>Flavobacteriales</taxon>
        <taxon>Flavobacteriaceae</taxon>
    </lineage>
</organism>
<dbReference type="GO" id="GO:0006508">
    <property type="term" value="P:proteolysis"/>
    <property type="evidence" value="ECO:0007669"/>
    <property type="project" value="InterPro"/>
</dbReference>
<dbReference type="PANTHER" id="PTHR12147:SF26">
    <property type="entry name" value="PEPTIDASE M28 DOMAIN-CONTAINING PROTEIN"/>
    <property type="match status" value="1"/>
</dbReference>
<evidence type="ECO:0000259" key="2">
    <source>
        <dbReference type="Pfam" id="PF04389"/>
    </source>
</evidence>
<dbReference type="PANTHER" id="PTHR12147">
    <property type="entry name" value="METALLOPEPTIDASE M28 FAMILY MEMBER"/>
    <property type="match status" value="1"/>
</dbReference>
<dbReference type="AlphaFoldDB" id="A0A5S3N3E2"/>
<feature type="domain" description="Peptidase M28" evidence="2">
    <location>
        <begin position="101"/>
        <end position="290"/>
    </location>
</feature>
<dbReference type="GO" id="GO:0008235">
    <property type="term" value="F:metalloexopeptidase activity"/>
    <property type="evidence" value="ECO:0007669"/>
    <property type="project" value="InterPro"/>
</dbReference>
<sequence length="765" mass="86735">MKRFSTIVSVLIILGVIYWSFADLKPSLSSEKITSETDFSINNALAHLKNISKEAHYVGAENHKKVQNYLVSELQKIGFETEIQTQTALNKKWFAATTTENIIAKIKGTENGKALMLLTHYDSNPHSSLGASDAGSGVVTILEGIRAFLAKKEVPKNDIIILFSDAEEIGLLGAQAFVDNHSWTKNVGLVLNFEARGSGGPSYMLMETNGKNSKLLSEFLATKPNFPAANSLMYSIYKKLPNDTDLTVFREDANINGFNFAFIGDHFDYHTAQDSYERLDRETLLHQAEYLTTSLNYFANSNLSNLNSDEDFVYVNFPFIKLITYPFSWVLPMLIICTIIFIILLFFGISLNKIDVKNILKGFIPFILSLVLCGGISFGLWKLLILIHPHYNDILHGFTYNGYTYISAFVFLNLWLLFTIYKRTSHQDKPTNLLIAPIFFWLIINFIISDSLKGAGFLIIPVICALFILAIAVFTNLEDKLKRILFTILSIPTIYIFAPLVKMFPVGLGLKILFVSALFIVLVFGLMILSFHQKKSFWTQKWSGILAILFFGIATYNSGFSIDNKKPNSIVYIQNSDDKTAYFGTYNTTLDSYTKQIFKDDFVKGGIDNAETKSKYNTRFKYHKKTEFKAISSSEIITELDTIIGNKRFLEITILPKRKINKLEFTTKNKLSLHQFKVNDVLANNGKVYNLKTGTFLVYHLGNSDKEVTLSFSVNLNQKLEIVLNEISYELLTNSHFNIKPRTEEMMPMPFVTNDAIIITKKLKL</sequence>
<accession>A0A5S3N3E2</accession>
<dbReference type="OrthoDB" id="9778250at2"/>
<keyword evidence="3" id="KW-0378">Hydrolase</keyword>
<proteinExistence type="predicted"/>
<feature type="transmembrane region" description="Helical" evidence="1">
    <location>
        <begin position="542"/>
        <end position="560"/>
    </location>
</feature>
<dbReference type="InterPro" id="IPR045175">
    <property type="entry name" value="M28_fam"/>
</dbReference>
<keyword evidence="1" id="KW-1133">Transmembrane helix</keyword>
<keyword evidence="4" id="KW-1185">Reference proteome</keyword>
<feature type="transmembrane region" description="Helical" evidence="1">
    <location>
        <begin position="455"/>
        <end position="477"/>
    </location>
</feature>
<dbReference type="SUPFAM" id="SSF53187">
    <property type="entry name" value="Zn-dependent exopeptidases"/>
    <property type="match status" value="1"/>
</dbReference>
<dbReference type="Pfam" id="PF04389">
    <property type="entry name" value="Peptidase_M28"/>
    <property type="match status" value="1"/>
</dbReference>
<feature type="transmembrane region" description="Helical" evidence="1">
    <location>
        <begin position="403"/>
        <end position="421"/>
    </location>
</feature>
<dbReference type="InterPro" id="IPR007484">
    <property type="entry name" value="Peptidase_M28"/>
</dbReference>
<evidence type="ECO:0000313" key="4">
    <source>
        <dbReference type="Proteomes" id="UP000307140"/>
    </source>
</evidence>
<gene>
    <name evidence="3" type="ORF">FDT66_08180</name>
</gene>
<name>A0A5S3N3E2_9FLAO</name>
<dbReference type="RefSeq" id="WP_138535690.1">
    <property type="nucleotide sequence ID" value="NZ_VANR01000004.1"/>
</dbReference>
<feature type="transmembrane region" description="Helical" evidence="1">
    <location>
        <begin position="510"/>
        <end position="530"/>
    </location>
</feature>
<keyword evidence="1" id="KW-0472">Membrane</keyword>
<evidence type="ECO:0000313" key="3">
    <source>
        <dbReference type="EMBL" id="TMM29841.1"/>
    </source>
</evidence>
<reference evidence="3 4" key="1">
    <citation type="submission" date="2019-05" db="EMBL/GenBank/DDBJ databases">
        <title>Polaribacter aestuariivivens sp. nov., isolated from a tidal flat.</title>
        <authorList>
            <person name="Yoon J.-H."/>
        </authorList>
    </citation>
    <scope>NUCLEOTIDE SEQUENCE [LARGE SCALE GENOMIC DNA]</scope>
    <source>
        <strain evidence="3 4">DBTF-3</strain>
    </source>
</reference>
<comment type="caution">
    <text evidence="3">The sequence shown here is derived from an EMBL/GenBank/DDBJ whole genome shotgun (WGS) entry which is preliminary data.</text>
</comment>
<dbReference type="EMBL" id="VANR01000004">
    <property type="protein sequence ID" value="TMM29841.1"/>
    <property type="molecule type" value="Genomic_DNA"/>
</dbReference>
<feature type="transmembrane region" description="Helical" evidence="1">
    <location>
        <begin position="329"/>
        <end position="351"/>
    </location>
</feature>